<proteinExistence type="predicted"/>
<keyword evidence="2" id="KW-1133">Transmembrane helix</keyword>
<name>A0ABR0S3V3_9EURO</name>
<keyword evidence="2" id="KW-0472">Membrane</keyword>
<dbReference type="EMBL" id="JAVHJV010000001">
    <property type="protein sequence ID" value="KAK5947533.1"/>
    <property type="molecule type" value="Genomic_DNA"/>
</dbReference>
<evidence type="ECO:0000313" key="4">
    <source>
        <dbReference type="Proteomes" id="UP001334248"/>
    </source>
</evidence>
<dbReference type="GeneID" id="89995134"/>
<sequence>MPTIHRCITNITAIKNTTDPDFPSRQLQIVSECGDIVTTSNLEMWIGILIIPCAVLFLFGFLYCMRRFDPMGDPNPVNRRRPTEPVQSAHGITGKHEGFQDEEAGLMADAEKLGSEEVSTSEYDLVEIEVGSSKEVS</sequence>
<gene>
    <name evidence="3" type="ORF">PMZ80_001685</name>
</gene>
<comment type="caution">
    <text evidence="3">The sequence shown here is derived from an EMBL/GenBank/DDBJ whole genome shotgun (WGS) entry which is preliminary data.</text>
</comment>
<keyword evidence="2" id="KW-0812">Transmembrane</keyword>
<dbReference type="Proteomes" id="UP001334248">
    <property type="component" value="Unassembled WGS sequence"/>
</dbReference>
<accession>A0ABR0S3V3</accession>
<evidence type="ECO:0000256" key="2">
    <source>
        <dbReference type="SAM" id="Phobius"/>
    </source>
</evidence>
<reference evidence="3 4" key="1">
    <citation type="journal article" date="2023" name="Res Sq">
        <title>Genomic and morphological characterization of Knufia obscura isolated from the Mars 2020 spacecraft assembly facility.</title>
        <authorList>
            <person name="Chander A.M."/>
            <person name="Teixeira M.M."/>
            <person name="Singh N.K."/>
            <person name="Williams M.P."/>
            <person name="Parker C.W."/>
            <person name="Leo P."/>
            <person name="Stajich J.E."/>
            <person name="Torok T."/>
            <person name="Tighe S."/>
            <person name="Mason C.E."/>
            <person name="Venkateswaran K."/>
        </authorList>
    </citation>
    <scope>NUCLEOTIDE SEQUENCE [LARGE SCALE GENOMIC DNA]</scope>
    <source>
        <strain evidence="3 4">CCFEE 5817</strain>
    </source>
</reference>
<evidence type="ECO:0000256" key="1">
    <source>
        <dbReference type="SAM" id="MobiDB-lite"/>
    </source>
</evidence>
<organism evidence="3 4">
    <name type="scientific">Knufia obscura</name>
    <dbReference type="NCBI Taxonomy" id="1635080"/>
    <lineage>
        <taxon>Eukaryota</taxon>
        <taxon>Fungi</taxon>
        <taxon>Dikarya</taxon>
        <taxon>Ascomycota</taxon>
        <taxon>Pezizomycotina</taxon>
        <taxon>Eurotiomycetes</taxon>
        <taxon>Chaetothyriomycetidae</taxon>
        <taxon>Chaetothyriales</taxon>
        <taxon>Trichomeriaceae</taxon>
        <taxon>Knufia</taxon>
    </lineage>
</organism>
<feature type="transmembrane region" description="Helical" evidence="2">
    <location>
        <begin position="44"/>
        <end position="64"/>
    </location>
</feature>
<protein>
    <submittedName>
        <fullName evidence="3">Uncharacterized protein</fullName>
    </submittedName>
</protein>
<feature type="region of interest" description="Disordered" evidence="1">
    <location>
        <begin position="74"/>
        <end position="100"/>
    </location>
</feature>
<dbReference type="RefSeq" id="XP_064735623.1">
    <property type="nucleotide sequence ID" value="XM_064870126.1"/>
</dbReference>
<keyword evidence="4" id="KW-1185">Reference proteome</keyword>
<evidence type="ECO:0000313" key="3">
    <source>
        <dbReference type="EMBL" id="KAK5947533.1"/>
    </source>
</evidence>